<dbReference type="EMBL" id="EU685281">
    <property type="protein sequence ID" value="ACE79736.1"/>
    <property type="molecule type" value="mRNA"/>
</dbReference>
<evidence type="ECO:0000313" key="3">
    <source>
        <dbReference type="EMBL" id="ACE79736.1"/>
    </source>
</evidence>
<gene>
    <name evidence="3" type="primary">CCY</name>
</gene>
<feature type="region of interest" description="Disordered" evidence="2">
    <location>
        <begin position="740"/>
        <end position="762"/>
    </location>
</feature>
<feature type="compositionally biased region" description="Polar residues" evidence="2">
    <location>
        <begin position="946"/>
        <end position="958"/>
    </location>
</feature>
<accession>B4YUR9</accession>
<keyword evidence="1" id="KW-0175">Coiled coil</keyword>
<protein>
    <submittedName>
        <fullName evidence="3">Coiled-coil Y protein</fullName>
    </submittedName>
</protein>
<feature type="region of interest" description="Disordered" evidence="2">
    <location>
        <begin position="991"/>
        <end position="1025"/>
    </location>
</feature>
<feature type="coiled-coil region" evidence="1">
    <location>
        <begin position="289"/>
        <end position="354"/>
    </location>
</feature>
<feature type="region of interest" description="Disordered" evidence="2">
    <location>
        <begin position="673"/>
        <end position="695"/>
    </location>
</feature>
<organism evidence="3">
    <name type="scientific">Drosophila yakuba</name>
    <name type="common">Fruit fly</name>
    <dbReference type="NCBI Taxonomy" id="7245"/>
    <lineage>
        <taxon>Eukaryota</taxon>
        <taxon>Metazoa</taxon>
        <taxon>Ecdysozoa</taxon>
        <taxon>Arthropoda</taxon>
        <taxon>Hexapoda</taxon>
        <taxon>Insecta</taxon>
        <taxon>Pterygota</taxon>
        <taxon>Neoptera</taxon>
        <taxon>Endopterygota</taxon>
        <taxon>Diptera</taxon>
        <taxon>Brachycera</taxon>
        <taxon>Muscomorpha</taxon>
        <taxon>Ephydroidea</taxon>
        <taxon>Drosophilidae</taxon>
        <taxon>Drosophila</taxon>
        <taxon>Sophophora</taxon>
    </lineage>
</organism>
<feature type="compositionally biased region" description="Basic and acidic residues" evidence="2">
    <location>
        <begin position="997"/>
        <end position="1010"/>
    </location>
</feature>
<name>B4YUR9_DROYA</name>
<feature type="compositionally biased region" description="Basic and acidic residues" evidence="2">
    <location>
        <begin position="931"/>
        <end position="945"/>
    </location>
</feature>
<proteinExistence type="evidence at transcript level"/>
<feature type="region of interest" description="Disordered" evidence="2">
    <location>
        <begin position="1038"/>
        <end position="1101"/>
    </location>
</feature>
<feature type="region of interest" description="Disordered" evidence="2">
    <location>
        <begin position="777"/>
        <end position="976"/>
    </location>
</feature>
<evidence type="ECO:0000256" key="2">
    <source>
        <dbReference type="SAM" id="MobiDB-lite"/>
    </source>
</evidence>
<dbReference type="OrthoDB" id="7764536at2759"/>
<sequence>MAFSTQKDFFHIPYINESYEFNCNGVCVNLKTYSSSVDDRSWSENEDKKSRFVSDLVACNHPVFVKQLNKTESKSVKSESQNKYTKASLIDTNGSNLLLEDSLINAADDAIDWLQDLMIRNNILKNQLHDVKPFTTKMESTGIKNIIKQRYNRDNARILQAKIIDWATSKKELHEERELKEILSTIDDINKAQDLLEAENTYLKRIIEKQSTRCRFDSLKIDPELSTNVDYLQRKINEMGKELLLLRQTEDMLIRKCAKMCRSECSEAFSSEGLSMKNAFSLEHDISNVQRILEERDSLRKKCKNLEALGEKLNSLEQKANEAEHISGNIEDNLSQQNQNINEVQQEMDKMKIYYENEVDRAKGLKELLACRCNQVTQELLSAKCAAQYKQMELEELRRQLLKRDIALHEYDCQYQQLMIVVCELNQRYCNQHGPCPGVVPAYSPELEDDLAFYTRVTLDHIMNELCKQSDCFKIINQNRRSEEPAINSLEECTIELERLRELLSQQTGVRHEKNEITYSTEKCNQEIKRLNDLLKKKDEQLGELIEENDCLCEAAEVNKRKLDDLDYQVQKLDEDTRHMEQGIVESIGLIQDIGAVSQENDLLKGQISQLQDSESRQLFDDLSKQLEDCREESHVMREINEALGKTLQEAGIDPIEIENKIKLNQSSKRELPNKDLPGIERPLNLAGPSGSIKESDKYLDKTVMPGFGSLGVDEMQNNKVKGAETVSSEKYTYGSGKEIGFDSDRGAKSSHLLRSPSGIGESGTIHAVAIEGEKIQAAEPELTQTPNKEQGRGAGVELEKGVGADNGSPNKPNDSIAKKKNGEIAGRGSLENEKENGAKQQNPSAEQGGVPKNQSAEQGGVPKNQNSRPGLGTVDEASKVNVTATGEKNKLASGSGKTGSKLAPAAPGIESESGQSVKQEAESNRIQTARKLEETGLGEGREDITITNQGVEKNASNEAKPLKVPKSGGGLAQAAGGSVAQGVGLTVGQEMIDNPKQGDRTKLGPKTREVQGTVKPTGQGAILGPGVVKEGVAKSRAEVTSPGDHTGGSRAIQPKAVRGVGLLGQQERSSAKEDTARGSKIGNKNYKKKGDKNLTSDSASSARISHGSSVLIKIGIKNKMGKRSLSRCRNGGQFDDFVRHTVQSLSAGDIDGCALEKELRKILDMFIDECGFCFCKCNVPKSRFYAICHKLYHHGLHTLDFRELAYMHKRIYAAAENILPGCLFNMIVKEITTFSFASTIHGQYTETPFNTQHLQKCCNCKTKLCCDTNEEKLLHKKNFFSVIRLESDIKNAKTCLKNLKSIPSHLSIPRCRFSLESLSDK</sequence>
<evidence type="ECO:0000256" key="1">
    <source>
        <dbReference type="SAM" id="Coils"/>
    </source>
</evidence>
<reference evidence="3" key="1">
    <citation type="submission" date="2008-04" db="EMBL/GenBank/DDBJ databases">
        <title>Very low conservation of gene content in the Drosophila Y: The Drosophila Y is a young chromosome.</title>
        <authorList>
            <consortium name="12 Drosophila Genome Project"/>
            <person name="Koerich L.B."/>
            <person name="Wang X."/>
            <person name="Clark A.G."/>
            <person name="Carvalho A.B."/>
        </authorList>
    </citation>
    <scope>NUCLEOTIDE SEQUENCE</scope>
</reference>
<feature type="coiled-coil region" evidence="1">
    <location>
        <begin position="521"/>
        <end position="548"/>
    </location>
</feature>
<feature type="compositionally biased region" description="Polar residues" evidence="2">
    <location>
        <begin position="853"/>
        <end position="869"/>
    </location>
</feature>